<dbReference type="InterPro" id="IPR001610">
    <property type="entry name" value="PAC"/>
</dbReference>
<dbReference type="SMART" id="SM00283">
    <property type="entry name" value="MA"/>
    <property type="match status" value="1"/>
</dbReference>
<sequence>MLEFFNGRLKADLMDAQNRLAGATDFANAIDANIATIQFQVDGTIIGANQLFLDVVGYSVAELQGQHHRVLCDPGHVNSPEYGAFWNALKAGRKQHGTFQRRHKNGATLWLEATYFPVVNRQGNVTRVFKIAADVTEMQDRLRDQLAIQKAIDRSMAVIEFTPDGQIVTANANFLSAMGYQLGDLVGKHHRMLCFEQFYRDQPNFWEKIQRGQFQSGQFQRRHARGDSIWLEASYNPIFDANSRVVKVIKFASDITESVKRNTTVIQAAEMSFSTAEETSQIAQKGAELLATSVTMSNEITEQINQTGEVINQLNEQSRNIAAIVSTIREIADQTNLLALNAAIEAARAGDQGRGFAVVADEVRQLAARTSKSTAEIDQVVYANRNLTATVTERMDIVRSSGQSSNDQISQVSRVMDEIYLGAVNVSKTVASLLTDTHQ</sequence>
<dbReference type="InterPro" id="IPR035965">
    <property type="entry name" value="PAS-like_dom_sf"/>
</dbReference>
<accession>A0A177P7M4</accession>
<dbReference type="SUPFAM" id="SSF58104">
    <property type="entry name" value="Methyl-accepting chemotaxis protein (MCP) signaling domain"/>
    <property type="match status" value="1"/>
</dbReference>
<evidence type="ECO:0000313" key="4">
    <source>
        <dbReference type="EMBL" id="OAI26308.1"/>
    </source>
</evidence>
<dbReference type="Proteomes" id="UP000077628">
    <property type="component" value="Unassembled WGS sequence"/>
</dbReference>
<dbReference type="GO" id="GO:0007165">
    <property type="term" value="P:signal transduction"/>
    <property type="evidence" value="ECO:0007669"/>
    <property type="project" value="UniProtKB-KW"/>
</dbReference>
<dbReference type="InterPro" id="IPR050903">
    <property type="entry name" value="Bact_Chemotaxis_MeTrfase"/>
</dbReference>
<dbReference type="AlphaFoldDB" id="A0A177P7M4"/>
<dbReference type="NCBIfam" id="TIGR00229">
    <property type="entry name" value="sensory_box"/>
    <property type="match status" value="2"/>
</dbReference>
<dbReference type="Gene3D" id="1.10.287.950">
    <property type="entry name" value="Methyl-accepting chemotaxis protein"/>
    <property type="match status" value="1"/>
</dbReference>
<dbReference type="Pfam" id="PF00015">
    <property type="entry name" value="MCPsignal"/>
    <property type="match status" value="1"/>
</dbReference>
<gene>
    <name evidence="4" type="ORF">A1355_19035</name>
</gene>
<dbReference type="CDD" id="cd00130">
    <property type="entry name" value="PAS"/>
    <property type="match status" value="2"/>
</dbReference>
<reference evidence="5" key="1">
    <citation type="submission" date="2016-03" db="EMBL/GenBank/DDBJ databases">
        <authorList>
            <person name="Heylen K."/>
            <person name="De Vos P."/>
            <person name="Vekeman B."/>
        </authorList>
    </citation>
    <scope>NUCLEOTIDE SEQUENCE [LARGE SCALE GENOMIC DNA]</scope>
    <source>
        <strain evidence="5">R-45383</strain>
    </source>
</reference>
<dbReference type="PANTHER" id="PTHR24422">
    <property type="entry name" value="CHEMOTAXIS PROTEIN METHYLTRANSFERASE"/>
    <property type="match status" value="1"/>
</dbReference>
<evidence type="ECO:0000313" key="5">
    <source>
        <dbReference type="Proteomes" id="UP000077628"/>
    </source>
</evidence>
<organism evidence="4 5">
    <name type="scientific">Methylomonas koyamae</name>
    <dbReference type="NCBI Taxonomy" id="702114"/>
    <lineage>
        <taxon>Bacteria</taxon>
        <taxon>Pseudomonadati</taxon>
        <taxon>Pseudomonadota</taxon>
        <taxon>Gammaproteobacteria</taxon>
        <taxon>Methylococcales</taxon>
        <taxon>Methylococcaceae</taxon>
        <taxon>Methylomonas</taxon>
    </lineage>
</organism>
<dbReference type="Pfam" id="PF08447">
    <property type="entry name" value="PAS_3"/>
    <property type="match status" value="2"/>
</dbReference>
<dbReference type="PROSITE" id="PS50113">
    <property type="entry name" value="PAC"/>
    <property type="match status" value="2"/>
</dbReference>
<dbReference type="SMART" id="SM00086">
    <property type="entry name" value="PAC"/>
    <property type="match status" value="2"/>
</dbReference>
<comment type="caution">
    <text evidence="4">The sequence shown here is derived from an EMBL/GenBank/DDBJ whole genome shotgun (WGS) entry which is preliminary data.</text>
</comment>
<dbReference type="EMBL" id="LUUK01000030">
    <property type="protein sequence ID" value="OAI26308.1"/>
    <property type="molecule type" value="Genomic_DNA"/>
</dbReference>
<dbReference type="InterPro" id="IPR013655">
    <property type="entry name" value="PAS_fold_3"/>
</dbReference>
<protein>
    <submittedName>
        <fullName evidence="4">Chemotaxis protein</fullName>
    </submittedName>
</protein>
<dbReference type="SMART" id="SM00091">
    <property type="entry name" value="PAS"/>
    <property type="match status" value="2"/>
</dbReference>
<dbReference type="PROSITE" id="PS50111">
    <property type="entry name" value="CHEMOTAXIS_TRANSDUC_2"/>
    <property type="match status" value="1"/>
</dbReference>
<dbReference type="PANTHER" id="PTHR24422:SF10">
    <property type="entry name" value="CHEMOTAXIS PROTEIN METHYLTRANSFERASE 2"/>
    <property type="match status" value="1"/>
</dbReference>
<dbReference type="InterPro" id="IPR004089">
    <property type="entry name" value="MCPsignal_dom"/>
</dbReference>
<name>A0A177P7M4_9GAMM</name>
<dbReference type="STRING" id="702114.A1355_19035"/>
<keyword evidence="1" id="KW-0807">Transducer</keyword>
<feature type="domain" description="Methyl-accepting transducer" evidence="2">
    <location>
        <begin position="241"/>
        <end position="439"/>
    </location>
</feature>
<feature type="domain" description="PAC" evidence="3">
    <location>
        <begin position="215"/>
        <end position="267"/>
    </location>
</feature>
<dbReference type="Gene3D" id="3.30.450.20">
    <property type="entry name" value="PAS domain"/>
    <property type="match status" value="2"/>
</dbReference>
<evidence type="ECO:0000259" key="3">
    <source>
        <dbReference type="PROSITE" id="PS50113"/>
    </source>
</evidence>
<proteinExistence type="predicted"/>
<dbReference type="InterPro" id="IPR000014">
    <property type="entry name" value="PAS"/>
</dbReference>
<dbReference type="GO" id="GO:0006935">
    <property type="term" value="P:chemotaxis"/>
    <property type="evidence" value="ECO:0007669"/>
    <property type="project" value="UniProtKB-ARBA"/>
</dbReference>
<dbReference type="GO" id="GO:0016020">
    <property type="term" value="C:membrane"/>
    <property type="evidence" value="ECO:0007669"/>
    <property type="project" value="InterPro"/>
</dbReference>
<keyword evidence="5" id="KW-1185">Reference proteome</keyword>
<dbReference type="RefSeq" id="WP_064024812.1">
    <property type="nucleotide sequence ID" value="NZ_LUUK01000030.1"/>
</dbReference>
<feature type="domain" description="PAC" evidence="3">
    <location>
        <begin position="95"/>
        <end position="147"/>
    </location>
</feature>
<evidence type="ECO:0000259" key="2">
    <source>
        <dbReference type="PROSITE" id="PS50111"/>
    </source>
</evidence>
<dbReference type="SUPFAM" id="SSF55785">
    <property type="entry name" value="PYP-like sensor domain (PAS domain)"/>
    <property type="match status" value="2"/>
</dbReference>
<dbReference type="InterPro" id="IPR000700">
    <property type="entry name" value="PAS-assoc_C"/>
</dbReference>
<evidence type="ECO:0000256" key="1">
    <source>
        <dbReference type="PROSITE-ProRule" id="PRU00284"/>
    </source>
</evidence>